<name>A0A0B7H0L8_TREPH</name>
<organism evidence="16 18">
    <name type="scientific">Treponema phagedenis</name>
    <dbReference type="NCBI Taxonomy" id="162"/>
    <lineage>
        <taxon>Bacteria</taxon>
        <taxon>Pseudomonadati</taxon>
        <taxon>Spirochaetota</taxon>
        <taxon>Spirochaetia</taxon>
        <taxon>Spirochaetales</taxon>
        <taxon>Treponemataceae</taxon>
        <taxon>Treponema</taxon>
    </lineage>
</organism>
<evidence type="ECO:0000313" key="17">
    <source>
        <dbReference type="EMBL" id="QEJ99257.1"/>
    </source>
</evidence>
<keyword evidence="6 11" id="KW-0798">TonB box</keyword>
<dbReference type="PROSITE" id="PS52016">
    <property type="entry name" value="TONB_DEPENDENT_REC_3"/>
    <property type="match status" value="1"/>
</dbReference>
<feature type="domain" description="TonB-dependent receptor-like beta-barrel" evidence="14">
    <location>
        <begin position="208"/>
        <end position="637"/>
    </location>
</feature>
<evidence type="ECO:0000313" key="18">
    <source>
        <dbReference type="Proteomes" id="UP000042527"/>
    </source>
</evidence>
<evidence type="ECO:0000256" key="5">
    <source>
        <dbReference type="ARBA" id="ARBA00022729"/>
    </source>
</evidence>
<dbReference type="OrthoDB" id="101167at2"/>
<comment type="subcellular location">
    <subcellularLocation>
        <location evidence="1 10">Cell outer membrane</location>
        <topology evidence="1 10">Multi-pass membrane protein</topology>
    </subcellularLocation>
</comment>
<dbReference type="GeneID" id="57754402"/>
<dbReference type="RefSeq" id="WP_024752657.1">
    <property type="nucleotide sequence ID" value="NZ_CDNC01000030.1"/>
</dbReference>
<evidence type="ECO:0000256" key="8">
    <source>
        <dbReference type="ARBA" id="ARBA00023170"/>
    </source>
</evidence>
<dbReference type="EMBL" id="CDNC01000030">
    <property type="protein sequence ID" value="CEM62461.1"/>
    <property type="molecule type" value="Genomic_DNA"/>
</dbReference>
<keyword evidence="2 10" id="KW-0813">Transport</keyword>
<keyword evidence="18" id="KW-1185">Reference proteome</keyword>
<evidence type="ECO:0000256" key="7">
    <source>
        <dbReference type="ARBA" id="ARBA00023136"/>
    </source>
</evidence>
<dbReference type="Gene3D" id="2.170.130.10">
    <property type="entry name" value="TonB-dependent receptor, plug domain"/>
    <property type="match status" value="1"/>
</dbReference>
<evidence type="ECO:0000256" key="1">
    <source>
        <dbReference type="ARBA" id="ARBA00004571"/>
    </source>
</evidence>
<feature type="compositionally biased region" description="Basic and acidic residues" evidence="12">
    <location>
        <begin position="680"/>
        <end position="695"/>
    </location>
</feature>
<keyword evidence="3 10" id="KW-1134">Transmembrane beta strand</keyword>
<evidence type="ECO:0000259" key="14">
    <source>
        <dbReference type="Pfam" id="PF00593"/>
    </source>
</evidence>
<feature type="signal peptide" evidence="13">
    <location>
        <begin position="1"/>
        <end position="20"/>
    </location>
</feature>
<evidence type="ECO:0000256" key="6">
    <source>
        <dbReference type="ARBA" id="ARBA00023077"/>
    </source>
</evidence>
<dbReference type="Proteomes" id="UP000042527">
    <property type="component" value="Unassembled WGS sequence"/>
</dbReference>
<dbReference type="InterPro" id="IPR037066">
    <property type="entry name" value="Plug_dom_sf"/>
</dbReference>
<dbReference type="InterPro" id="IPR000531">
    <property type="entry name" value="Beta-barrel_TonB"/>
</dbReference>
<feature type="chain" id="PRO_5041521788" evidence="13">
    <location>
        <begin position="21"/>
        <end position="705"/>
    </location>
</feature>
<reference evidence="18" key="2">
    <citation type="submission" date="2015-01" db="EMBL/GenBank/DDBJ databases">
        <authorList>
            <person name="Manzoor Shahid"/>
            <person name="Zubair Saima"/>
        </authorList>
    </citation>
    <scope>NUCLEOTIDE SEQUENCE [LARGE SCALE GENOMIC DNA]</scope>
    <source>
        <strain evidence="18">V1</strain>
    </source>
</reference>
<evidence type="ECO:0000256" key="2">
    <source>
        <dbReference type="ARBA" id="ARBA00022448"/>
    </source>
</evidence>
<feature type="domain" description="TonB-dependent receptor plug" evidence="15">
    <location>
        <begin position="41"/>
        <end position="141"/>
    </location>
</feature>
<dbReference type="InterPro" id="IPR012910">
    <property type="entry name" value="Plug_dom"/>
</dbReference>
<keyword evidence="7 10" id="KW-0472">Membrane</keyword>
<protein>
    <submittedName>
        <fullName evidence="16 17">TonB-dependent receptor</fullName>
    </submittedName>
</protein>
<dbReference type="Proteomes" id="UP000323594">
    <property type="component" value="Chromosome"/>
</dbReference>
<evidence type="ECO:0000256" key="3">
    <source>
        <dbReference type="ARBA" id="ARBA00022452"/>
    </source>
</evidence>
<dbReference type="Pfam" id="PF07715">
    <property type="entry name" value="Plug"/>
    <property type="match status" value="1"/>
</dbReference>
<comment type="similarity">
    <text evidence="10 11">Belongs to the TonB-dependent receptor family.</text>
</comment>
<dbReference type="PANTHER" id="PTHR30069:SF29">
    <property type="entry name" value="HEMOGLOBIN AND HEMOGLOBIN-HAPTOGLOBIN-BINDING PROTEIN 1-RELATED"/>
    <property type="match status" value="1"/>
</dbReference>
<gene>
    <name evidence="17" type="ORF">FUT82_15530</name>
    <name evidence="16" type="ORF">TPHV1_360004</name>
</gene>
<dbReference type="GO" id="GO:0015344">
    <property type="term" value="F:siderophore uptake transmembrane transporter activity"/>
    <property type="evidence" value="ECO:0007669"/>
    <property type="project" value="TreeGrafter"/>
</dbReference>
<dbReference type="EMBL" id="CP042817">
    <property type="protein sequence ID" value="QEJ99257.1"/>
    <property type="molecule type" value="Genomic_DNA"/>
</dbReference>
<evidence type="ECO:0000256" key="12">
    <source>
        <dbReference type="SAM" id="MobiDB-lite"/>
    </source>
</evidence>
<accession>A0A0B7H0L8</accession>
<sequence length="705" mass="79568">MKYYKKWMAAVLCCGMYLYAQEKDSAVIVVTGNKVEQAAEEAVDKVTVVSEEKIAEMGAKNVAEVLQNLPGITVTEHPMEGVSMQGFSGAYVKVLIDGVAVGGDVGGASPIALIPSSDIDHIEIIKGASSALYGSDAMGGVINIITKKNRSSWSLSTKQEIDIHKHYFGMAGFSYKNKLFGINGIGSFDNMPGMITREFDPLGRKIDTFIFPKTRMGFGRLSTDFYLPTGTMQLYGTYTNHDRYMNQAEDIANRFTSEKGEAGFKGAFDFGESAQMNVFSSYKYFKHFFDEIYTAYTDDNIKRRYSTFHEVETEVNANYDFSIAHSLLAGMNIKWAMMQGIDFPKPKHSALFGIFTQYVWNMKGEDVLRIVPGLRFDLAPPMLKGDRTLWQLTPKLSIRYDPLDVLTMRFSYGMGFKVPTLKQKYWLFFHPAPVNFVLLGNPLLKPEYSQGFNASLEYRPVEGLRFGASGYFNYVNNLIFAVETDKREGYFPDSNGNLHAVTGLREYLNIDRVMTVGGDFSIQYNWKWIETGVTYTIAGMYNYDTDNKRYYRGAYFVPHQIKFNLTGIIPKSLTRITLGLHWDSPQNIRDGFDIRAADKIKLTDEKYITSPDKLLVNLHISQKLWQDRIELYAGIKNMLNNISFAKGSDGRSMKDFYGLKEGIIGYFGIGIKYDAVPQKNEQKLPHSTDEAERPGMDMPGGAGMR</sequence>
<evidence type="ECO:0000256" key="10">
    <source>
        <dbReference type="PROSITE-ProRule" id="PRU01360"/>
    </source>
</evidence>
<dbReference type="GO" id="GO:0044718">
    <property type="term" value="P:siderophore transmembrane transport"/>
    <property type="evidence" value="ECO:0007669"/>
    <property type="project" value="TreeGrafter"/>
</dbReference>
<reference evidence="17 19" key="3">
    <citation type="submission" date="2019-08" db="EMBL/GenBank/DDBJ databases">
        <authorList>
            <person name="Kuhnert P."/>
        </authorList>
    </citation>
    <scope>NUCLEOTIDE SEQUENCE [LARGE SCALE GENOMIC DNA]</scope>
    <source>
        <strain evidence="17 19">B36.5</strain>
    </source>
</reference>
<evidence type="ECO:0000256" key="9">
    <source>
        <dbReference type="ARBA" id="ARBA00023237"/>
    </source>
</evidence>
<evidence type="ECO:0000259" key="15">
    <source>
        <dbReference type="Pfam" id="PF07715"/>
    </source>
</evidence>
<dbReference type="Pfam" id="PF00593">
    <property type="entry name" value="TonB_dep_Rec_b-barrel"/>
    <property type="match status" value="1"/>
</dbReference>
<evidence type="ECO:0000256" key="13">
    <source>
        <dbReference type="SAM" id="SignalP"/>
    </source>
</evidence>
<evidence type="ECO:0000313" key="19">
    <source>
        <dbReference type="Proteomes" id="UP000323594"/>
    </source>
</evidence>
<dbReference type="InterPro" id="IPR039426">
    <property type="entry name" value="TonB-dep_rcpt-like"/>
</dbReference>
<evidence type="ECO:0000313" key="16">
    <source>
        <dbReference type="EMBL" id="CEM62461.1"/>
    </source>
</evidence>
<keyword evidence="4 10" id="KW-0812">Transmembrane</keyword>
<keyword evidence="8 16" id="KW-0675">Receptor</keyword>
<dbReference type="Gene3D" id="2.40.170.20">
    <property type="entry name" value="TonB-dependent receptor, beta-barrel domain"/>
    <property type="match status" value="1"/>
</dbReference>
<dbReference type="InterPro" id="IPR036942">
    <property type="entry name" value="Beta-barrel_TonB_sf"/>
</dbReference>
<keyword evidence="9 10" id="KW-0998">Cell outer membrane</keyword>
<proteinExistence type="inferred from homology"/>
<evidence type="ECO:0000256" key="4">
    <source>
        <dbReference type="ARBA" id="ARBA00022692"/>
    </source>
</evidence>
<feature type="region of interest" description="Disordered" evidence="12">
    <location>
        <begin position="680"/>
        <end position="705"/>
    </location>
</feature>
<keyword evidence="5 13" id="KW-0732">Signal</keyword>
<reference evidence="16" key="1">
    <citation type="submission" date="2015-01" db="EMBL/GenBank/DDBJ databases">
        <authorList>
            <person name="Xiang T."/>
            <person name="Song Y."/>
            <person name="Huang L."/>
            <person name="Wang B."/>
            <person name="Wu P."/>
        </authorList>
    </citation>
    <scope>NUCLEOTIDE SEQUENCE [LARGE SCALE GENOMIC DNA]</scope>
    <source>
        <strain evidence="16">V1</strain>
    </source>
</reference>
<dbReference type="SUPFAM" id="SSF56935">
    <property type="entry name" value="Porins"/>
    <property type="match status" value="1"/>
</dbReference>
<dbReference type="GO" id="GO:0009279">
    <property type="term" value="C:cell outer membrane"/>
    <property type="evidence" value="ECO:0007669"/>
    <property type="project" value="UniProtKB-SubCell"/>
</dbReference>
<dbReference type="PANTHER" id="PTHR30069">
    <property type="entry name" value="TONB-DEPENDENT OUTER MEMBRANE RECEPTOR"/>
    <property type="match status" value="1"/>
</dbReference>
<evidence type="ECO:0000256" key="11">
    <source>
        <dbReference type="RuleBase" id="RU003357"/>
    </source>
</evidence>
<dbReference type="AlphaFoldDB" id="A0A0B7H0L8"/>